<feature type="compositionally biased region" description="Polar residues" evidence="1">
    <location>
        <begin position="77"/>
        <end position="93"/>
    </location>
</feature>
<organism evidence="2 3">
    <name type="scientific">Alkalicoccobacillus gibsonii</name>
    <dbReference type="NCBI Taxonomy" id="79881"/>
    <lineage>
        <taxon>Bacteria</taxon>
        <taxon>Bacillati</taxon>
        <taxon>Bacillota</taxon>
        <taxon>Bacilli</taxon>
        <taxon>Bacillales</taxon>
        <taxon>Bacillaceae</taxon>
        <taxon>Alkalicoccobacillus</taxon>
    </lineage>
</organism>
<feature type="region of interest" description="Disordered" evidence="1">
    <location>
        <begin position="77"/>
        <end position="107"/>
    </location>
</feature>
<comment type="caution">
    <text evidence="2">The sequence shown here is derived from an EMBL/GenBank/DDBJ whole genome shotgun (WGS) entry which is preliminary data.</text>
</comment>
<sequence length="774" mass="86234">MQVNPLTSGNVVPTEKSLKQGDVLRGTTIQPISETEATINVRGKDLTVKVDGKMPTSNSATFIVTSVDEDGIRVQEWNSKEASQSPKLSTGPQSFIDANESSSNEATLKSRNSLMEAAMKSGVNRPTGLLLDAMTLVQASGRPLSEETIRELANFLKSSSDQPKLQTVEALLSKNLPIRESHLQAIHETRTGKPLNDIVKGLEQQLQPKDQNVTSLKDRILQQLLQLTSGKQLSNVQQALVTEFKSQLSQAITVDKIDQVSRLISKTIQTDQDSQGKFEQTKSIEPIDTFKTPEVPKVVLQQKDQLNHLAQTIELEENPHKAIESIQSALQKQTFLENDQVRRLSEQLEVASTRLGAGRELAARTVLSTAIEAELSILPTQLNQFQPEERNDRFMLSEQVQPIHSKQIAVTNVTDKMAQLTNDFKDFQRETVRTLRQIQVDLTTPNRTDTHASKNQLDSIIRKLDHSILRGEAMQFADMKTEKQLMLASSKLAEARQHLSAGRGQQAADIVAQVQKQVESITYKPSETKVVAESALQQLNQDQKKPQTTPLFQMEEAAAKAKAGTARGAFEAIKQLGLNQEADLAQKFSQRESQKDVPLERNLKQSLMQLVKSQDDGGKTTQLASQALQHVTGQQLLSKQDAQPLQSLFFQLPLVLEQKVEQLQCYIQSKKEGEQVDWQNCSLYFLMETPKLGEIGISIKAVQRQLSVTLTNDQKDFRLKMEPLVEKAIAKVEEVGYSISSISFSPFSKNQNPESIQAPKNQVYSSDKGFDLKI</sequence>
<gene>
    <name evidence="2" type="ORF">MKY91_08545</name>
</gene>
<name>A0ABU9VH10_9BACI</name>
<proteinExistence type="predicted"/>
<reference evidence="2 3" key="1">
    <citation type="submission" date="2024-03" db="EMBL/GenBank/DDBJ databases">
        <title>Bacilli Hybrid Assemblies.</title>
        <authorList>
            <person name="Kovac J."/>
        </authorList>
    </citation>
    <scope>NUCLEOTIDE SEQUENCE [LARGE SCALE GENOMIC DNA]</scope>
    <source>
        <strain evidence="2 3">FSL R7-0666</strain>
    </source>
</reference>
<dbReference type="Proteomes" id="UP001418796">
    <property type="component" value="Unassembled WGS sequence"/>
</dbReference>
<feature type="region of interest" description="Disordered" evidence="1">
    <location>
        <begin position="746"/>
        <end position="774"/>
    </location>
</feature>
<evidence type="ECO:0000313" key="3">
    <source>
        <dbReference type="Proteomes" id="UP001418796"/>
    </source>
</evidence>
<dbReference type="RefSeq" id="WP_343130151.1">
    <property type="nucleotide sequence ID" value="NZ_JBCITK010000001.1"/>
</dbReference>
<protein>
    <recommendedName>
        <fullName evidence="4">Flagellar hook-length control protein-like C-terminal domain-containing protein</fullName>
    </recommendedName>
</protein>
<evidence type="ECO:0000313" key="2">
    <source>
        <dbReference type="EMBL" id="MEN0643190.1"/>
    </source>
</evidence>
<dbReference type="EMBL" id="JBCITK010000001">
    <property type="protein sequence ID" value="MEN0643190.1"/>
    <property type="molecule type" value="Genomic_DNA"/>
</dbReference>
<keyword evidence="3" id="KW-1185">Reference proteome</keyword>
<feature type="compositionally biased region" description="Polar residues" evidence="1">
    <location>
        <begin position="749"/>
        <end position="765"/>
    </location>
</feature>
<evidence type="ECO:0008006" key="4">
    <source>
        <dbReference type="Google" id="ProtNLM"/>
    </source>
</evidence>
<evidence type="ECO:0000256" key="1">
    <source>
        <dbReference type="SAM" id="MobiDB-lite"/>
    </source>
</evidence>
<accession>A0ABU9VH10</accession>